<organism evidence="20">
    <name type="scientific">Pupa strigosa</name>
    <dbReference type="NCBI Taxonomy" id="96460"/>
    <lineage>
        <taxon>Eukaryota</taxon>
        <taxon>Metazoa</taxon>
        <taxon>Spiralia</taxon>
        <taxon>Lophotrochozoa</taxon>
        <taxon>Mollusca</taxon>
        <taxon>Gastropoda</taxon>
        <taxon>Heterobranchia</taxon>
        <taxon>lower Heterobranchia</taxon>
        <taxon>Acteonoidea</taxon>
        <taxon>Acteonidae</taxon>
        <taxon>Pupa</taxon>
    </lineage>
</organism>
<dbReference type="InterPro" id="IPR050175">
    <property type="entry name" value="Complex_I_Subunit_2"/>
</dbReference>
<feature type="transmembrane region" description="Helical" evidence="18">
    <location>
        <begin position="86"/>
        <end position="109"/>
    </location>
</feature>
<feature type="transmembrane region" description="Helical" evidence="18">
    <location>
        <begin position="25"/>
        <end position="46"/>
    </location>
</feature>
<dbReference type="AlphaFoldDB" id="Q9T9F6"/>
<evidence type="ECO:0000259" key="19">
    <source>
        <dbReference type="Pfam" id="PF00361"/>
    </source>
</evidence>
<keyword evidence="10" id="KW-0249">Electron transport</keyword>
<keyword evidence="5" id="KW-0813">Transport</keyword>
<keyword evidence="6" id="KW-0679">Respiratory chain</keyword>
<sequence length="296" mass="32426">MIGIGNLLYLSLSVIGPCNYCASTSMILCWAGMEIGFIATIPLLSGYASTYSLSKESVLKYFCIQAFSSAIIFLGGVILYETYSEYWSMWLALAGLMIKLGVWPGHFWVPGVASGISEFPLFIMLVVLKVAPIALLINIADFMELGMHLVVLGVITATTGALMGLNSAQFNQMLACSSITHMGWMCVGILLGGIWVYFLCYSVALGFLLYFKCRGNTQMAALVLLSFSGLPPFLMFVGKWVLLSMMVTTSVHLVVILSLLISAFLSLSFYLMFSYGCYLDSSSQPVWWLLRLAGSF</sequence>
<comment type="catalytic activity">
    <reaction evidence="17">
        <text>a ubiquinone + NADH + 5 H(+)(in) = a ubiquinol + NAD(+) + 4 H(+)(out)</text>
        <dbReference type="Rhea" id="RHEA:29091"/>
        <dbReference type="Rhea" id="RHEA-COMP:9565"/>
        <dbReference type="Rhea" id="RHEA-COMP:9566"/>
        <dbReference type="ChEBI" id="CHEBI:15378"/>
        <dbReference type="ChEBI" id="CHEBI:16389"/>
        <dbReference type="ChEBI" id="CHEBI:17976"/>
        <dbReference type="ChEBI" id="CHEBI:57540"/>
        <dbReference type="ChEBI" id="CHEBI:57945"/>
        <dbReference type="EC" id="7.1.1.2"/>
    </reaction>
</comment>
<dbReference type="EMBL" id="AB028237">
    <property type="protein sequence ID" value="BAA89027.1"/>
    <property type="molecule type" value="Genomic_DNA"/>
</dbReference>
<evidence type="ECO:0000256" key="11">
    <source>
        <dbReference type="ARBA" id="ARBA00022989"/>
    </source>
</evidence>
<evidence type="ECO:0000256" key="2">
    <source>
        <dbReference type="ARBA" id="ARBA00007012"/>
    </source>
</evidence>
<keyword evidence="9" id="KW-1278">Translocase</keyword>
<dbReference type="EC" id="7.1.1.2" evidence="3"/>
<dbReference type="RefSeq" id="NP_038238.1">
    <property type="nucleotide sequence ID" value="NC_002176.1"/>
</dbReference>
<evidence type="ECO:0000256" key="4">
    <source>
        <dbReference type="ARBA" id="ARBA00021008"/>
    </source>
</evidence>
<feature type="domain" description="NADH:quinone oxidoreductase/Mrp antiporter transmembrane" evidence="19">
    <location>
        <begin position="23"/>
        <end position="201"/>
    </location>
</feature>
<feature type="transmembrane region" description="Helical" evidence="18">
    <location>
        <begin position="250"/>
        <end position="273"/>
    </location>
</feature>
<evidence type="ECO:0000256" key="13">
    <source>
        <dbReference type="ARBA" id="ARBA00023075"/>
    </source>
</evidence>
<keyword evidence="12" id="KW-0520">NAD</keyword>
<feature type="transmembrane region" description="Helical" evidence="18">
    <location>
        <begin position="145"/>
        <end position="165"/>
    </location>
</feature>
<evidence type="ECO:0000256" key="9">
    <source>
        <dbReference type="ARBA" id="ARBA00022967"/>
    </source>
</evidence>
<dbReference type="PANTHER" id="PTHR46552">
    <property type="entry name" value="NADH-UBIQUINONE OXIDOREDUCTASE CHAIN 2"/>
    <property type="match status" value="1"/>
</dbReference>
<dbReference type="GO" id="GO:0006120">
    <property type="term" value="P:mitochondrial electron transport, NADH to ubiquinone"/>
    <property type="evidence" value="ECO:0007669"/>
    <property type="project" value="TreeGrafter"/>
</dbReference>
<evidence type="ECO:0000256" key="3">
    <source>
        <dbReference type="ARBA" id="ARBA00012944"/>
    </source>
</evidence>
<evidence type="ECO:0000313" key="20">
    <source>
        <dbReference type="EMBL" id="BAA89027.1"/>
    </source>
</evidence>
<evidence type="ECO:0000256" key="14">
    <source>
        <dbReference type="ARBA" id="ARBA00023128"/>
    </source>
</evidence>
<comment type="subcellular location">
    <subcellularLocation>
        <location evidence="1">Mitochondrion inner membrane</location>
        <topology evidence="1">Multi-pass membrane protein</topology>
    </subcellularLocation>
</comment>
<gene>
    <name evidence="20" type="primary">ND2</name>
</gene>
<evidence type="ECO:0000256" key="10">
    <source>
        <dbReference type="ARBA" id="ARBA00022982"/>
    </source>
</evidence>
<evidence type="ECO:0000256" key="5">
    <source>
        <dbReference type="ARBA" id="ARBA00022448"/>
    </source>
</evidence>
<reference evidence="20" key="1">
    <citation type="journal article" date="2000" name="Mol. Biol. Evol.">
        <title>Complete sequence of the mitochondrial DNA of the primitive opisthobranch gastropod Pupa strigosa: systematic implication of the genome organization.</title>
        <authorList>
            <person name="Kurabayashi A."/>
            <person name="Ueshima R."/>
        </authorList>
    </citation>
    <scope>NUCLEOTIDE SEQUENCE</scope>
</reference>
<proteinExistence type="inferred from homology"/>
<dbReference type="GeneID" id="808955"/>
<feature type="transmembrane region" description="Helical" evidence="18">
    <location>
        <begin position="58"/>
        <end position="80"/>
    </location>
</feature>
<feature type="transmembrane region" description="Helical" evidence="18">
    <location>
        <begin position="121"/>
        <end position="139"/>
    </location>
</feature>
<evidence type="ECO:0000256" key="17">
    <source>
        <dbReference type="ARBA" id="ARBA00049551"/>
    </source>
</evidence>
<keyword evidence="11 18" id="KW-1133">Transmembrane helix</keyword>
<dbReference type="Pfam" id="PF00361">
    <property type="entry name" value="Proton_antipo_M"/>
    <property type="match status" value="1"/>
</dbReference>
<dbReference type="CTD" id="4536"/>
<geneLocation type="mitochondrion" evidence="20"/>
<evidence type="ECO:0000256" key="18">
    <source>
        <dbReference type="SAM" id="Phobius"/>
    </source>
</evidence>
<evidence type="ECO:0000256" key="16">
    <source>
        <dbReference type="ARBA" id="ARBA00031028"/>
    </source>
</evidence>
<dbReference type="PANTHER" id="PTHR46552:SF1">
    <property type="entry name" value="NADH-UBIQUINONE OXIDOREDUCTASE CHAIN 2"/>
    <property type="match status" value="1"/>
</dbReference>
<evidence type="ECO:0000256" key="8">
    <source>
        <dbReference type="ARBA" id="ARBA00022792"/>
    </source>
</evidence>
<accession>Q9T9F6</accession>
<dbReference type="GO" id="GO:0008137">
    <property type="term" value="F:NADH dehydrogenase (ubiquinone) activity"/>
    <property type="evidence" value="ECO:0007669"/>
    <property type="project" value="UniProtKB-EC"/>
</dbReference>
<evidence type="ECO:0000256" key="7">
    <source>
        <dbReference type="ARBA" id="ARBA00022692"/>
    </source>
</evidence>
<evidence type="ECO:0000256" key="6">
    <source>
        <dbReference type="ARBA" id="ARBA00022660"/>
    </source>
</evidence>
<feature type="transmembrane region" description="Helical" evidence="18">
    <location>
        <begin position="186"/>
        <end position="211"/>
    </location>
</feature>
<dbReference type="GO" id="GO:0005743">
    <property type="term" value="C:mitochondrial inner membrane"/>
    <property type="evidence" value="ECO:0007669"/>
    <property type="project" value="UniProtKB-SubCell"/>
</dbReference>
<dbReference type="InterPro" id="IPR001750">
    <property type="entry name" value="ND/Mrp_TM"/>
</dbReference>
<evidence type="ECO:0000256" key="15">
    <source>
        <dbReference type="ARBA" id="ARBA00023136"/>
    </source>
</evidence>
<protein>
    <recommendedName>
        <fullName evidence="4">NADH-ubiquinone oxidoreductase chain 2</fullName>
        <ecNumber evidence="3">7.1.1.2</ecNumber>
    </recommendedName>
    <alternativeName>
        <fullName evidence="16">NADH dehydrogenase subunit 2</fullName>
    </alternativeName>
</protein>
<keyword evidence="8" id="KW-0999">Mitochondrion inner membrane</keyword>
<evidence type="ECO:0000256" key="1">
    <source>
        <dbReference type="ARBA" id="ARBA00004448"/>
    </source>
</evidence>
<feature type="transmembrane region" description="Helical" evidence="18">
    <location>
        <begin position="217"/>
        <end position="238"/>
    </location>
</feature>
<keyword evidence="13" id="KW-0830">Ubiquinone</keyword>
<keyword evidence="15 18" id="KW-0472">Membrane</keyword>
<comment type="similarity">
    <text evidence="2">Belongs to the complex I subunit 2 family.</text>
</comment>
<name>Q9T9F6_9GAST</name>
<keyword evidence="7 18" id="KW-0812">Transmembrane</keyword>
<evidence type="ECO:0000256" key="12">
    <source>
        <dbReference type="ARBA" id="ARBA00023027"/>
    </source>
</evidence>
<keyword evidence="14 20" id="KW-0496">Mitochondrion</keyword>